<name>A0A150WE82_BDEBC</name>
<accession>A0A150WE82</accession>
<gene>
    <name evidence="1" type="ORF">AZI86_17030</name>
</gene>
<proteinExistence type="predicted"/>
<dbReference type="RefSeq" id="WP_061836499.1">
    <property type="nucleotide sequence ID" value="NZ_LUKE01000006.1"/>
</dbReference>
<dbReference type="EMBL" id="LUKE01000006">
    <property type="protein sequence ID" value="KYG61417.1"/>
    <property type="molecule type" value="Genomic_DNA"/>
</dbReference>
<dbReference type="PROSITE" id="PS51257">
    <property type="entry name" value="PROKAR_LIPOPROTEIN"/>
    <property type="match status" value="1"/>
</dbReference>
<keyword evidence="2" id="KW-1185">Reference proteome</keyword>
<organism evidence="1 2">
    <name type="scientific">Bdellovibrio bacteriovorus</name>
    <dbReference type="NCBI Taxonomy" id="959"/>
    <lineage>
        <taxon>Bacteria</taxon>
        <taxon>Pseudomonadati</taxon>
        <taxon>Bdellovibrionota</taxon>
        <taxon>Bdellovibrionia</taxon>
        <taxon>Bdellovibrionales</taxon>
        <taxon>Pseudobdellovibrionaceae</taxon>
        <taxon>Bdellovibrio</taxon>
    </lineage>
</organism>
<protein>
    <recommendedName>
        <fullName evidence="3">Cytochrome c domain-containing protein</fullName>
    </recommendedName>
</protein>
<evidence type="ECO:0000313" key="1">
    <source>
        <dbReference type="EMBL" id="KYG61417.1"/>
    </source>
</evidence>
<dbReference type="Gene3D" id="2.60.120.200">
    <property type="match status" value="1"/>
</dbReference>
<dbReference type="OrthoDB" id="5313072at2"/>
<dbReference type="AlphaFoldDB" id="A0A150WE82"/>
<reference evidence="1 2" key="1">
    <citation type="submission" date="2016-03" db="EMBL/GenBank/DDBJ databases">
        <authorList>
            <person name="Ploux O."/>
        </authorList>
    </citation>
    <scope>NUCLEOTIDE SEQUENCE [LARGE SCALE GENOMIC DNA]</scope>
    <source>
        <strain evidence="1 2">R0</strain>
    </source>
</reference>
<evidence type="ECO:0000313" key="2">
    <source>
        <dbReference type="Proteomes" id="UP000075320"/>
    </source>
</evidence>
<dbReference type="Proteomes" id="UP000075320">
    <property type="component" value="Unassembled WGS sequence"/>
</dbReference>
<dbReference type="InterPro" id="IPR013320">
    <property type="entry name" value="ConA-like_dom_sf"/>
</dbReference>
<sequence>MRIIFCVFVIVTAGCEFGKTTFGGTLASNTSAVTSDDIAKNLIKSEVTLFHFDSTSAVMTGNAVDVLKNRKTEFVQGIEGPQDLSSDGGVTATLVGDVLHVEPTVSQGQFLSPVDKTITGTSASIFIVAKNSSRGNIVSFNSFDRYSQGFNISVNASEISAIFYSSPDDKISNQIAIPSSEWSIIGANYGDEGEIELSVNGILSSAATTEGVPGTSFSVPRVLSLGPDNIGDSLEFKELYVFGRPLTKLEHGSLITYLAKKNGVSVTLDPSLNVPIGDGGGSGGSTADPNFAPAQSVIESKCLNCHSSWAGARASYYVGLGLVSKNNAANSKLYYRLLGSAGSNGPKNMPQGGSLTPAEAELVRVWIDNMP</sequence>
<dbReference type="SUPFAM" id="SSF49899">
    <property type="entry name" value="Concanavalin A-like lectins/glucanases"/>
    <property type="match status" value="1"/>
</dbReference>
<evidence type="ECO:0008006" key="3">
    <source>
        <dbReference type="Google" id="ProtNLM"/>
    </source>
</evidence>
<comment type="caution">
    <text evidence="1">The sequence shown here is derived from an EMBL/GenBank/DDBJ whole genome shotgun (WGS) entry which is preliminary data.</text>
</comment>